<dbReference type="GO" id="GO:0004386">
    <property type="term" value="F:helicase activity"/>
    <property type="evidence" value="ECO:0007669"/>
    <property type="project" value="UniProtKB-KW"/>
</dbReference>
<dbReference type="Pfam" id="PF00270">
    <property type="entry name" value="DEAD"/>
    <property type="match status" value="1"/>
</dbReference>
<dbReference type="SUPFAM" id="SSF52540">
    <property type="entry name" value="P-loop containing nucleoside triphosphate hydrolases"/>
    <property type="match status" value="1"/>
</dbReference>
<keyword evidence="4 5" id="KW-0067">ATP-binding</keyword>
<dbReference type="PROSITE" id="PS51192">
    <property type="entry name" value="HELICASE_ATP_BIND_1"/>
    <property type="match status" value="1"/>
</dbReference>
<reference evidence="7 8" key="1">
    <citation type="submission" date="2024-02" db="EMBL/GenBank/DDBJ databases">
        <authorList>
            <person name="Chen Y."/>
            <person name="Shah S."/>
            <person name="Dougan E. K."/>
            <person name="Thang M."/>
            <person name="Chan C."/>
        </authorList>
    </citation>
    <scope>NUCLEOTIDE SEQUENCE [LARGE SCALE GENOMIC DNA]</scope>
</reference>
<dbReference type="InterPro" id="IPR050079">
    <property type="entry name" value="DEAD_box_RNA_helicase"/>
</dbReference>
<dbReference type="InterPro" id="IPR000629">
    <property type="entry name" value="RNA-helicase_DEAD-box_CS"/>
</dbReference>
<evidence type="ECO:0000256" key="5">
    <source>
        <dbReference type="RuleBase" id="RU000492"/>
    </source>
</evidence>
<evidence type="ECO:0000256" key="3">
    <source>
        <dbReference type="ARBA" id="ARBA00022806"/>
    </source>
</evidence>
<sequence>MSGGTRTSSAVASPRWRRRIQQEAIPWALQGRDIIGLAETGSGKTGAFALPIVQIRSRFDRDGQPPDTAERLLDDPQRFYAVCLAPTRELCVQIGEQFEAIGSTIKLQTATVVGGLAMVDQAMALAKRPHVVVATPGRLVDHLENTKGFHLKTIKYLVMDEADRLLSMDFDEALDKILEALRSSCPASVRALKTPPALGGSNGDHFWHRVWLGWGSNVENTKQQAHSSPRAFGLRRAFGPGRAFRGTCVTGAGVCGATGLLGMALATFALGISRRFRGLVSRSVLALDIPSVAPQEASSGPPGRLFHAHGPVGLQSLHLSKDLLDFLLEDFRWPQEEVPPHFHPCVDHPDLPKHFYLEGYFHSMPSTAELASANPRSGHACTLPPAPRRLRAFAEALRRGNAARLRELAEGCPEGSLLQAALRDGRAFGNVAVQIHWGEAVGPNDVQWHIDAPNSALHMAVSLHGRRTLHLRLRDPFDLSEKVVDEPQRPGDVYLGNPVAYEHGLQYDAATWESRIVALQLRLLLREEELRDPACLEGLEVIARAVATQPFQLPSLDDVRQVYSSLSQSEKNHPSETETL</sequence>
<organism evidence="7 8">
    <name type="scientific">Durusdinium trenchii</name>
    <dbReference type="NCBI Taxonomy" id="1381693"/>
    <lineage>
        <taxon>Eukaryota</taxon>
        <taxon>Sar</taxon>
        <taxon>Alveolata</taxon>
        <taxon>Dinophyceae</taxon>
        <taxon>Suessiales</taxon>
        <taxon>Symbiodiniaceae</taxon>
        <taxon>Durusdinium</taxon>
    </lineage>
</organism>
<dbReference type="InterPro" id="IPR027417">
    <property type="entry name" value="P-loop_NTPase"/>
</dbReference>
<dbReference type="InterPro" id="IPR014001">
    <property type="entry name" value="Helicase_ATP-bd"/>
</dbReference>
<evidence type="ECO:0000313" key="7">
    <source>
        <dbReference type="EMBL" id="CAK9061073.1"/>
    </source>
</evidence>
<keyword evidence="8" id="KW-1185">Reference proteome</keyword>
<dbReference type="Proteomes" id="UP001642464">
    <property type="component" value="Unassembled WGS sequence"/>
</dbReference>
<evidence type="ECO:0000256" key="4">
    <source>
        <dbReference type="ARBA" id="ARBA00022840"/>
    </source>
</evidence>
<keyword evidence="3 5" id="KW-0347">Helicase</keyword>
<comment type="caution">
    <text evidence="7">The sequence shown here is derived from an EMBL/GenBank/DDBJ whole genome shotgun (WGS) entry which is preliminary data.</text>
</comment>
<dbReference type="PANTHER" id="PTHR47959">
    <property type="entry name" value="ATP-DEPENDENT RNA HELICASE RHLE-RELATED"/>
    <property type="match status" value="1"/>
</dbReference>
<feature type="domain" description="Helicase ATP-binding" evidence="6">
    <location>
        <begin position="25"/>
        <end position="201"/>
    </location>
</feature>
<gene>
    <name evidence="7" type="ORF">SCF082_LOCUS32057</name>
</gene>
<name>A0ABP0NC88_9DINO</name>
<dbReference type="PROSITE" id="PS00039">
    <property type="entry name" value="DEAD_ATP_HELICASE"/>
    <property type="match status" value="1"/>
</dbReference>
<protein>
    <submittedName>
        <fullName evidence="7">Probable ATP-dependent RNA helicase DDX47 (DEAD box protein 47)</fullName>
    </submittedName>
</protein>
<dbReference type="SMART" id="SM00487">
    <property type="entry name" value="DEXDc"/>
    <property type="match status" value="1"/>
</dbReference>
<evidence type="ECO:0000256" key="1">
    <source>
        <dbReference type="ARBA" id="ARBA00022741"/>
    </source>
</evidence>
<keyword evidence="1 5" id="KW-0547">Nucleotide-binding</keyword>
<accession>A0ABP0NC88</accession>
<evidence type="ECO:0000256" key="2">
    <source>
        <dbReference type="ARBA" id="ARBA00022801"/>
    </source>
</evidence>
<dbReference type="InterPro" id="IPR011545">
    <property type="entry name" value="DEAD/DEAH_box_helicase_dom"/>
</dbReference>
<dbReference type="PANTHER" id="PTHR47959:SF20">
    <property type="entry name" value="RNA HELICASE"/>
    <property type="match status" value="1"/>
</dbReference>
<keyword evidence="2 5" id="KW-0378">Hydrolase</keyword>
<evidence type="ECO:0000313" key="8">
    <source>
        <dbReference type="Proteomes" id="UP001642464"/>
    </source>
</evidence>
<dbReference type="Gene3D" id="3.40.50.300">
    <property type="entry name" value="P-loop containing nucleotide triphosphate hydrolases"/>
    <property type="match status" value="1"/>
</dbReference>
<proteinExistence type="inferred from homology"/>
<comment type="similarity">
    <text evidence="5">Belongs to the DEAD box helicase family.</text>
</comment>
<evidence type="ECO:0000259" key="6">
    <source>
        <dbReference type="PROSITE" id="PS51192"/>
    </source>
</evidence>
<dbReference type="EMBL" id="CAXAMM010027557">
    <property type="protein sequence ID" value="CAK9061073.1"/>
    <property type="molecule type" value="Genomic_DNA"/>
</dbReference>